<reference evidence="4 5" key="1">
    <citation type="submission" date="2019-03" db="EMBL/GenBank/DDBJ databases">
        <title>Genomic Encyclopedia of Type Strains, Phase IV (KMG-IV): sequencing the most valuable type-strain genomes for metagenomic binning, comparative biology and taxonomic classification.</title>
        <authorList>
            <person name="Goeker M."/>
        </authorList>
    </citation>
    <scope>NUCLEOTIDE SEQUENCE [LARGE SCALE GENOMIC DNA]</scope>
    <source>
        <strain evidence="4 5">DSM 26377</strain>
    </source>
</reference>
<comment type="similarity">
    <text evidence="1">Belongs to the GST superfamily. NadH family.</text>
</comment>
<name>A0A4R7P3M8_9GAMM</name>
<feature type="domain" description="DSBA-like thioredoxin" evidence="3">
    <location>
        <begin position="18"/>
        <end position="212"/>
    </location>
</feature>
<dbReference type="EC" id="5.99.1.4" evidence="1"/>
<dbReference type="PANTHER" id="PTHR42943">
    <property type="entry name" value="GLUTATHIONE S-TRANSFERASE KAPPA"/>
    <property type="match status" value="1"/>
</dbReference>
<evidence type="ECO:0000256" key="2">
    <source>
        <dbReference type="PIRSR" id="PIRSR006386-1"/>
    </source>
</evidence>
<dbReference type="CDD" id="cd03022">
    <property type="entry name" value="DsbA_HCCA_Iso"/>
    <property type="match status" value="1"/>
</dbReference>
<dbReference type="AlphaFoldDB" id="A0A4R7P3M8"/>
<feature type="active site" description="Nucleophile" evidence="2">
    <location>
        <position position="26"/>
    </location>
</feature>
<dbReference type="Pfam" id="PF01323">
    <property type="entry name" value="DSBA"/>
    <property type="match status" value="1"/>
</dbReference>
<dbReference type="GO" id="GO:1901170">
    <property type="term" value="P:naphthalene catabolic process"/>
    <property type="evidence" value="ECO:0007669"/>
    <property type="project" value="InterPro"/>
</dbReference>
<keyword evidence="1 4" id="KW-0413">Isomerase</keyword>
<dbReference type="GO" id="GO:0004364">
    <property type="term" value="F:glutathione transferase activity"/>
    <property type="evidence" value="ECO:0007669"/>
    <property type="project" value="TreeGrafter"/>
</dbReference>
<dbReference type="GO" id="GO:0018845">
    <property type="term" value="F:2-hydroxychromene-2-carboxylate isomerase activity"/>
    <property type="evidence" value="ECO:0007669"/>
    <property type="project" value="UniProtKB-UniRule"/>
</dbReference>
<evidence type="ECO:0000313" key="4">
    <source>
        <dbReference type="EMBL" id="TDU28365.1"/>
    </source>
</evidence>
<dbReference type="Proteomes" id="UP000295341">
    <property type="component" value="Unassembled WGS sequence"/>
</dbReference>
<gene>
    <name evidence="4" type="ORF">DFR24_2734</name>
</gene>
<evidence type="ECO:0000313" key="5">
    <source>
        <dbReference type="Proteomes" id="UP000295341"/>
    </source>
</evidence>
<dbReference type="InterPro" id="IPR051924">
    <property type="entry name" value="GST_Kappa/NadH"/>
</dbReference>
<dbReference type="GO" id="GO:0006749">
    <property type="term" value="P:glutathione metabolic process"/>
    <property type="evidence" value="ECO:0007669"/>
    <property type="project" value="TreeGrafter"/>
</dbReference>
<comment type="caution">
    <text evidence="4">The sequence shown here is derived from an EMBL/GenBank/DDBJ whole genome shotgun (WGS) entry which is preliminary data.</text>
</comment>
<evidence type="ECO:0000259" key="3">
    <source>
        <dbReference type="Pfam" id="PF01323"/>
    </source>
</evidence>
<dbReference type="Gene3D" id="3.40.30.10">
    <property type="entry name" value="Glutaredoxin"/>
    <property type="match status" value="1"/>
</dbReference>
<organism evidence="4 5">
    <name type="scientific">Panacagrimonas perspica</name>
    <dbReference type="NCBI Taxonomy" id="381431"/>
    <lineage>
        <taxon>Bacteria</taxon>
        <taxon>Pseudomonadati</taxon>
        <taxon>Pseudomonadota</taxon>
        <taxon>Gammaproteobacteria</taxon>
        <taxon>Nevskiales</taxon>
        <taxon>Nevskiaceae</taxon>
        <taxon>Panacagrimonas</taxon>
    </lineage>
</organism>
<evidence type="ECO:0000256" key="1">
    <source>
        <dbReference type="PIRNR" id="PIRNR006386"/>
    </source>
</evidence>
<dbReference type="PIRSF" id="PIRSF006386">
    <property type="entry name" value="HCCAis_GSTk"/>
    <property type="match status" value="1"/>
</dbReference>
<dbReference type="PANTHER" id="PTHR42943:SF2">
    <property type="entry name" value="GLUTATHIONE S-TRANSFERASE KAPPA 1"/>
    <property type="match status" value="1"/>
</dbReference>
<protein>
    <recommendedName>
        <fullName evidence="1">2-hydroxychromene-2-carboxylate isomerase</fullName>
        <ecNumber evidence="1">5.99.1.4</ecNumber>
    </recommendedName>
</protein>
<proteinExistence type="inferred from homology"/>
<keyword evidence="5" id="KW-1185">Reference proteome</keyword>
<comment type="catalytic activity">
    <reaction evidence="1">
        <text>2-hydroxychromene-2-carboxylate = (3E)-4-(2-hydroxyphenyl)-2-oxobut-3-enoate</text>
        <dbReference type="Rhea" id="RHEA:27401"/>
        <dbReference type="ChEBI" id="CHEBI:59350"/>
        <dbReference type="ChEBI" id="CHEBI:59353"/>
        <dbReference type="EC" id="5.99.1.4"/>
    </reaction>
</comment>
<sequence length="217" mass="24071">MGAGHNGDPLPIDPASMIEFYFDISSPWTYLAFHNVQPIARELDVRIAWKPILVGGIFNSVNPGVYEFRKHGAPSKQRYHEKDLADWARHTGLAIRFPPTIFPINSVKAMRACILLDKQGKLPEFARAAFEAYWARDEDIASDDVLAAICRSVGVDAGAVIAGIGESAVKDQLRRNTDELIERGGFGSPTMFVNGTDMYFGNDRLHLVREALLRARG</sequence>
<dbReference type="InterPro" id="IPR001853">
    <property type="entry name" value="DSBA-like_thioredoxin_dom"/>
</dbReference>
<dbReference type="GO" id="GO:0004602">
    <property type="term" value="F:glutathione peroxidase activity"/>
    <property type="evidence" value="ECO:0007669"/>
    <property type="project" value="TreeGrafter"/>
</dbReference>
<dbReference type="EMBL" id="SOBT01000009">
    <property type="protein sequence ID" value="TDU28365.1"/>
    <property type="molecule type" value="Genomic_DNA"/>
</dbReference>
<accession>A0A4R7P3M8</accession>
<dbReference type="SUPFAM" id="SSF52833">
    <property type="entry name" value="Thioredoxin-like"/>
    <property type="match status" value="1"/>
</dbReference>
<dbReference type="InterPro" id="IPR044087">
    <property type="entry name" value="NahD-like"/>
</dbReference>
<dbReference type="InterPro" id="IPR036249">
    <property type="entry name" value="Thioredoxin-like_sf"/>
</dbReference>
<dbReference type="InterPro" id="IPR014440">
    <property type="entry name" value="HCCAis_GSTk"/>
</dbReference>